<feature type="domain" description="Methionyl-tRNA synthetase anticodon-binding" evidence="12">
    <location>
        <begin position="572"/>
        <end position="690"/>
    </location>
</feature>
<evidence type="ECO:0000256" key="1">
    <source>
        <dbReference type="ARBA" id="ARBA00012838"/>
    </source>
</evidence>
<evidence type="ECO:0000256" key="2">
    <source>
        <dbReference type="ARBA" id="ARBA00022598"/>
    </source>
</evidence>
<keyword evidence="2 9" id="KW-0436">Ligase</keyword>
<dbReference type="Gene3D" id="3.40.50.620">
    <property type="entry name" value="HUPs"/>
    <property type="match status" value="1"/>
</dbReference>
<evidence type="ECO:0000256" key="9">
    <source>
        <dbReference type="RuleBase" id="RU363039"/>
    </source>
</evidence>
<dbReference type="InterPro" id="IPR041872">
    <property type="entry name" value="Anticodon_Met"/>
</dbReference>
<dbReference type="AlphaFoldDB" id="A0A6P6YAA8"/>
<evidence type="ECO:0000256" key="6">
    <source>
        <dbReference type="ARBA" id="ARBA00023146"/>
    </source>
</evidence>
<feature type="transmembrane region" description="Helical" evidence="10">
    <location>
        <begin position="12"/>
        <end position="34"/>
    </location>
</feature>
<dbReference type="InterPro" id="IPR014729">
    <property type="entry name" value="Rossmann-like_a/b/a_fold"/>
</dbReference>
<dbReference type="GO" id="GO:0022857">
    <property type="term" value="F:transmembrane transporter activity"/>
    <property type="evidence" value="ECO:0007669"/>
    <property type="project" value="InterPro"/>
</dbReference>
<protein>
    <recommendedName>
        <fullName evidence="7">Methionine--tRNA ligase, mitochondrial</fullName>
        <ecNumber evidence="1">6.1.1.10</ecNumber>
    </recommendedName>
    <alternativeName>
        <fullName evidence="8">Mitochondrial methionyl-tRNA synthetase</fullName>
    </alternativeName>
</protein>
<dbReference type="PRINTS" id="PR01041">
    <property type="entry name" value="TRNASYNTHMET"/>
</dbReference>
<keyword evidence="3 9" id="KW-0547">Nucleotide-binding</keyword>
<dbReference type="InterPro" id="IPR036259">
    <property type="entry name" value="MFS_trans_sf"/>
</dbReference>
<name>A0A6P6YAA8_DERPT</name>
<dbReference type="Proteomes" id="UP000515146">
    <property type="component" value="Unplaced"/>
</dbReference>
<dbReference type="InterPro" id="IPR023457">
    <property type="entry name" value="Met-tRNA_synth_2"/>
</dbReference>
<gene>
    <name evidence="14" type="primary">LOC113796186</name>
</gene>
<dbReference type="Pfam" id="PF07690">
    <property type="entry name" value="MFS_1"/>
    <property type="match status" value="1"/>
</dbReference>
<dbReference type="PANTHER" id="PTHR43326">
    <property type="entry name" value="METHIONYL-TRNA SYNTHETASE"/>
    <property type="match status" value="1"/>
</dbReference>
<dbReference type="CDD" id="cd00814">
    <property type="entry name" value="MetRS_core"/>
    <property type="match status" value="1"/>
</dbReference>
<keyword evidence="10" id="KW-1133">Transmembrane helix</keyword>
<evidence type="ECO:0000256" key="3">
    <source>
        <dbReference type="ARBA" id="ARBA00022741"/>
    </source>
</evidence>
<keyword evidence="13" id="KW-1185">Reference proteome</keyword>
<dbReference type="InterPro" id="IPR014758">
    <property type="entry name" value="Met-tRNA_synth"/>
</dbReference>
<evidence type="ECO:0000256" key="8">
    <source>
        <dbReference type="ARBA" id="ARBA00030331"/>
    </source>
</evidence>
<dbReference type="GO" id="GO:0006431">
    <property type="term" value="P:methionyl-tRNA aminoacylation"/>
    <property type="evidence" value="ECO:0007669"/>
    <property type="project" value="InterPro"/>
</dbReference>
<dbReference type="Pfam" id="PF09334">
    <property type="entry name" value="tRNA-synt_1g"/>
    <property type="match status" value="1"/>
</dbReference>
<feature type="transmembrane region" description="Helical" evidence="10">
    <location>
        <begin position="133"/>
        <end position="152"/>
    </location>
</feature>
<dbReference type="SUPFAM" id="SSF47323">
    <property type="entry name" value="Anticodon-binding domain of a subclass of class I aminoacyl-tRNA synthetases"/>
    <property type="match status" value="1"/>
</dbReference>
<dbReference type="Pfam" id="PF19303">
    <property type="entry name" value="Anticodon_3"/>
    <property type="match status" value="1"/>
</dbReference>
<keyword evidence="10" id="KW-0472">Membrane</keyword>
<evidence type="ECO:0000259" key="11">
    <source>
        <dbReference type="Pfam" id="PF09334"/>
    </source>
</evidence>
<dbReference type="InterPro" id="IPR015413">
    <property type="entry name" value="Methionyl/Leucyl_tRNA_Synth"/>
</dbReference>
<feature type="transmembrane region" description="Helical" evidence="10">
    <location>
        <begin position="46"/>
        <end position="65"/>
    </location>
</feature>
<evidence type="ECO:0000256" key="10">
    <source>
        <dbReference type="SAM" id="Phobius"/>
    </source>
</evidence>
<evidence type="ECO:0000256" key="5">
    <source>
        <dbReference type="ARBA" id="ARBA00022917"/>
    </source>
</evidence>
<dbReference type="Gene3D" id="1.10.730.10">
    <property type="entry name" value="Isoleucyl-tRNA Synthetase, Domain 1"/>
    <property type="match status" value="1"/>
</dbReference>
<dbReference type="OrthoDB" id="24670at2759"/>
<keyword evidence="10" id="KW-0812">Transmembrane</keyword>
<reference evidence="14" key="1">
    <citation type="submission" date="2025-08" db="UniProtKB">
        <authorList>
            <consortium name="RefSeq"/>
        </authorList>
    </citation>
    <scope>IDENTIFICATION</scope>
    <source>
        <strain evidence="14">Airmid</strain>
    </source>
</reference>
<dbReference type="SUPFAM" id="SSF52374">
    <property type="entry name" value="Nucleotidylyl transferase"/>
    <property type="match status" value="1"/>
</dbReference>
<dbReference type="CDD" id="cd07957">
    <property type="entry name" value="Anticodon_Ia_Met"/>
    <property type="match status" value="1"/>
</dbReference>
<proteinExistence type="inferred from homology"/>
<dbReference type="InParanoid" id="A0A6P6YAA8"/>
<dbReference type="SUPFAM" id="SSF103473">
    <property type="entry name" value="MFS general substrate transporter"/>
    <property type="match status" value="1"/>
</dbReference>
<evidence type="ECO:0000313" key="14">
    <source>
        <dbReference type="RefSeq" id="XP_027202225.1"/>
    </source>
</evidence>
<evidence type="ECO:0000256" key="4">
    <source>
        <dbReference type="ARBA" id="ARBA00022840"/>
    </source>
</evidence>
<feature type="transmembrane region" description="Helical" evidence="10">
    <location>
        <begin position="71"/>
        <end position="94"/>
    </location>
</feature>
<dbReference type="GO" id="GO:0004825">
    <property type="term" value="F:methionine-tRNA ligase activity"/>
    <property type="evidence" value="ECO:0007669"/>
    <property type="project" value="UniProtKB-EC"/>
</dbReference>
<dbReference type="NCBIfam" id="TIGR00398">
    <property type="entry name" value="metG"/>
    <property type="match status" value="1"/>
</dbReference>
<evidence type="ECO:0000259" key="12">
    <source>
        <dbReference type="Pfam" id="PF19303"/>
    </source>
</evidence>
<dbReference type="EC" id="6.1.1.10" evidence="1"/>
<dbReference type="PANTHER" id="PTHR43326:SF2">
    <property type="entry name" value="METHIONINE--TRNA LIGASE"/>
    <property type="match status" value="1"/>
</dbReference>
<accession>A0A6P6YAA8</accession>
<keyword evidence="6 9" id="KW-0030">Aminoacyl-tRNA synthetase</keyword>
<keyword evidence="5 9" id="KW-0648">Protein biosynthesis</keyword>
<dbReference type="KEGG" id="dpte:113796186"/>
<sequence>MQNELGLSATALGMIDTCFLSMYALGQFVIPSLLISSSVSSKRAILLMYFLFGTASIIFGMSSSISVFNILWIICGLSHAATFPLLATIVNNCFATENRGKMIGAWSTSQQVGSVLSTTVASFLLSHFSWRHAMIVPGINSIIIGFLFYFLYDIVKVSTLSKKDGEANTRKIKNHSNSLGFKNLFSFVCNAEINSYYITAALAYANGKPHIGHAYEFLLADTLARAHEVLGEDVLLLAGTDEHGEKVANTAQTNKKTPKDWVDEIIPHYYELISNLGISKISFVRTTDESHVTFCQHLWNTVFNKGYIYLSHYEGWYNTKEETYIPESEAKLHNYQCPTTGTKYLKKSEECYFFRLGLFKDRLLELIANTNFVQPEQIRNQLINRLTSDDLLDLCVSRSSITWGIPVPNDPAHVMYVWFDALSGYISGLNYLDKDSNLSKYWPASIHLIGKDISWFHCVIWPAMLMAADLPLPKHVLTHGFILDSKGLKMSKSLNNIIDPASLFSLYEADCIRWYAIRNTNYGGDIKFSYESLELMNNSELCNSFGNLVHRATSLAQKCFNGIIPDCPRDFIIDIGDALERAKHIIKNNAISQLAELILTMLRVTNKYLADMAPWKLKDDQDQKNKIIVSSLEVIYVIAHFLYPICPSSALTIFNKLSTPKKSLADLDSHINLTTGTTISVGEILFKQIKVKNN</sequence>
<dbReference type="InterPro" id="IPR009080">
    <property type="entry name" value="tRNAsynth_Ia_anticodon-bd"/>
</dbReference>
<organism evidence="13 14">
    <name type="scientific">Dermatophagoides pteronyssinus</name>
    <name type="common">European house dust mite</name>
    <dbReference type="NCBI Taxonomy" id="6956"/>
    <lineage>
        <taxon>Eukaryota</taxon>
        <taxon>Metazoa</taxon>
        <taxon>Ecdysozoa</taxon>
        <taxon>Arthropoda</taxon>
        <taxon>Chelicerata</taxon>
        <taxon>Arachnida</taxon>
        <taxon>Acari</taxon>
        <taxon>Acariformes</taxon>
        <taxon>Sarcoptiformes</taxon>
        <taxon>Astigmata</taxon>
        <taxon>Psoroptidia</taxon>
        <taxon>Analgoidea</taxon>
        <taxon>Pyroglyphidae</taxon>
        <taxon>Dermatophagoidinae</taxon>
        <taxon>Dermatophagoides</taxon>
    </lineage>
</organism>
<feature type="domain" description="Methionyl/Leucyl tRNA synthetase" evidence="11">
    <location>
        <begin position="330"/>
        <end position="552"/>
    </location>
</feature>
<dbReference type="InterPro" id="IPR011701">
    <property type="entry name" value="MFS"/>
</dbReference>
<comment type="similarity">
    <text evidence="9">Belongs to the class-I aminoacyl-tRNA synthetase family.</text>
</comment>
<keyword evidence="4 9" id="KW-0067">ATP-binding</keyword>
<dbReference type="RefSeq" id="XP_027202225.1">
    <property type="nucleotide sequence ID" value="XM_027346424.1"/>
</dbReference>
<evidence type="ECO:0000256" key="7">
    <source>
        <dbReference type="ARBA" id="ARBA00026124"/>
    </source>
</evidence>
<dbReference type="InterPro" id="IPR033911">
    <property type="entry name" value="MetRS_core"/>
</dbReference>
<dbReference type="GO" id="GO:0005524">
    <property type="term" value="F:ATP binding"/>
    <property type="evidence" value="ECO:0007669"/>
    <property type="project" value="UniProtKB-KW"/>
</dbReference>
<evidence type="ECO:0000313" key="13">
    <source>
        <dbReference type="Proteomes" id="UP000515146"/>
    </source>
</evidence>
<dbReference type="Gene3D" id="2.170.220.10">
    <property type="match status" value="1"/>
</dbReference>
<dbReference type="Gene3D" id="1.20.1250.20">
    <property type="entry name" value="MFS general substrate transporter like domains"/>
    <property type="match status" value="1"/>
</dbReference>